<feature type="binding site" evidence="7">
    <location>
        <position position="43"/>
    </location>
    <ligand>
        <name>chlorophyll a</name>
        <dbReference type="ChEBI" id="CHEBI:58416"/>
        <label>1</label>
    </ligand>
</feature>
<feature type="chain" id="PRO_5040735474" evidence="8">
    <location>
        <begin position="18"/>
        <end position="214"/>
    </location>
</feature>
<evidence type="ECO:0000256" key="8">
    <source>
        <dbReference type="SAM" id="SignalP"/>
    </source>
</evidence>
<feature type="binding site" evidence="7">
    <location>
        <position position="185"/>
    </location>
    <ligand>
        <name>chlorophyll b</name>
        <dbReference type="ChEBI" id="CHEBI:61721"/>
        <label>2</label>
    </ligand>
</feature>
<comment type="similarity">
    <text evidence="3">Belongs to the fucoxanthin chlorophyll protein family.</text>
</comment>
<dbReference type="EMBL" id="BRXX01000101">
    <property type="protein sequence ID" value="GMH90057.1"/>
    <property type="molecule type" value="Genomic_DNA"/>
</dbReference>
<feature type="binding site" description="axial binding residue" evidence="7">
    <location>
        <position position="77"/>
    </location>
    <ligand>
        <name>chlorophyll b</name>
        <dbReference type="ChEBI" id="CHEBI:61721"/>
        <label>1</label>
    </ligand>
    <ligandPart>
        <name>Mg</name>
        <dbReference type="ChEBI" id="CHEBI:25107"/>
    </ligandPart>
</feature>
<dbReference type="GO" id="GO:0009507">
    <property type="term" value="C:chloroplast"/>
    <property type="evidence" value="ECO:0007669"/>
    <property type="project" value="UniProtKB-SubCell"/>
</dbReference>
<keyword evidence="7" id="KW-0157">Chromophore</keyword>
<comment type="function">
    <text evidence="1">The light-harvesting complex (LHC) functions as a light receptor, it captures and delivers excitation energy to photosystems with which it is closely associated. Energy is transferred from the carotenoid and chlorophyll C (or B) to chlorophyll A and the photosynthetic reaction centers where it is used to synthesize ATP and reducing power.</text>
</comment>
<feature type="binding site" evidence="7">
    <location>
        <position position="183"/>
    </location>
    <ligand>
        <name>chlorophyll a</name>
        <dbReference type="ChEBI" id="CHEBI:58416"/>
        <label>1</label>
    </ligand>
</feature>
<evidence type="ECO:0000256" key="4">
    <source>
        <dbReference type="ARBA" id="ARBA00022528"/>
    </source>
</evidence>
<name>A0A9W7BGM2_9STRA</name>
<dbReference type="InterPro" id="IPR022796">
    <property type="entry name" value="Chloroa_b-bind"/>
</dbReference>
<evidence type="ECO:0000256" key="5">
    <source>
        <dbReference type="ARBA" id="ARBA00022531"/>
    </source>
</evidence>
<dbReference type="Gene3D" id="1.10.3460.10">
    <property type="entry name" value="Chlorophyll a/b binding protein domain"/>
    <property type="match status" value="1"/>
</dbReference>
<comment type="subcellular location">
    <subcellularLocation>
        <location evidence="2">Plastid</location>
        <location evidence="2">Chloroplast</location>
    </subcellularLocation>
</comment>
<feature type="binding site" evidence="7">
    <location>
        <position position="180"/>
    </location>
    <ligand>
        <name>chlorophyll a</name>
        <dbReference type="ChEBI" id="CHEBI:58416"/>
        <label>1</label>
    </ligand>
</feature>
<evidence type="ECO:0000313" key="10">
    <source>
        <dbReference type="Proteomes" id="UP001165160"/>
    </source>
</evidence>
<comment type="caution">
    <text evidence="9">The sequence shown here is derived from an EMBL/GenBank/DDBJ whole genome shotgun (WGS) entry which is preliminary data.</text>
</comment>
<dbReference type="GO" id="GO:0016168">
    <property type="term" value="F:chlorophyll binding"/>
    <property type="evidence" value="ECO:0007669"/>
    <property type="project" value="UniProtKB-KW"/>
</dbReference>
<keyword evidence="4" id="KW-0150">Chloroplast</keyword>
<evidence type="ECO:0000256" key="6">
    <source>
        <dbReference type="ARBA" id="ARBA00022640"/>
    </source>
</evidence>
<dbReference type="InterPro" id="IPR001344">
    <property type="entry name" value="Chloro_AB-bd_pln"/>
</dbReference>
<dbReference type="AlphaFoldDB" id="A0A9W7BGM2"/>
<organism evidence="9 10">
    <name type="scientific">Triparma verrucosa</name>
    <dbReference type="NCBI Taxonomy" id="1606542"/>
    <lineage>
        <taxon>Eukaryota</taxon>
        <taxon>Sar</taxon>
        <taxon>Stramenopiles</taxon>
        <taxon>Ochrophyta</taxon>
        <taxon>Bolidophyceae</taxon>
        <taxon>Parmales</taxon>
        <taxon>Triparmaceae</taxon>
        <taxon>Triparma</taxon>
    </lineage>
</organism>
<proteinExistence type="inferred from homology"/>
<keyword evidence="10" id="KW-1185">Reference proteome</keyword>
<dbReference type="SUPFAM" id="SSF103511">
    <property type="entry name" value="Chlorophyll a-b binding protein"/>
    <property type="match status" value="1"/>
</dbReference>
<evidence type="ECO:0000313" key="9">
    <source>
        <dbReference type="EMBL" id="GMH90057.1"/>
    </source>
</evidence>
<keyword evidence="5" id="KW-0602">Photosynthesis</keyword>
<evidence type="ECO:0000256" key="3">
    <source>
        <dbReference type="ARBA" id="ARBA00005933"/>
    </source>
</evidence>
<feature type="binding site" evidence="7">
    <location>
        <position position="75"/>
    </location>
    <ligand>
        <name>chlorophyll a</name>
        <dbReference type="ChEBI" id="CHEBI:58416"/>
        <label>1</label>
    </ligand>
</feature>
<protein>
    <submittedName>
        <fullName evidence="9">Uncharacterized protein</fullName>
    </submittedName>
</protein>
<reference evidence="10" key="1">
    <citation type="journal article" date="2023" name="Commun. Biol.">
        <title>Genome analysis of Parmales, the sister group of diatoms, reveals the evolutionary specialization of diatoms from phago-mixotrophs to photoautotrophs.</title>
        <authorList>
            <person name="Ban H."/>
            <person name="Sato S."/>
            <person name="Yoshikawa S."/>
            <person name="Yamada K."/>
            <person name="Nakamura Y."/>
            <person name="Ichinomiya M."/>
            <person name="Sato N."/>
            <person name="Blanc-Mathieu R."/>
            <person name="Endo H."/>
            <person name="Kuwata A."/>
            <person name="Ogata H."/>
        </authorList>
    </citation>
    <scope>NUCLEOTIDE SEQUENCE [LARGE SCALE GENOMIC DNA]</scope>
    <source>
        <strain evidence="10">NIES 3699</strain>
    </source>
</reference>
<sequence>MLRFAILALAALSSVTAFSIAPAGSRQTSLRATGFEEVGGQFWDPLELSKLGKNIDTFPNMFPDKQFLQEAEIKHGRMSMLAWTGVWATCNTGMGLGMHIPGYPVEPDFTKAFAAFSAAEPTTTAAILLFISIAEGESVGWTGDNWRGMSTKVSGDLGLDFLGLKGKLSQEKLDRYKIVELKNGRAAMIAMASLFAWKSIPGSVPLMDIFTGQV</sequence>
<feature type="binding site" evidence="7">
    <location>
        <position position="49"/>
    </location>
    <ligand>
        <name>chlorophyll a</name>
        <dbReference type="ChEBI" id="CHEBI:58416"/>
        <label>1</label>
    </ligand>
</feature>
<keyword evidence="7" id="KW-0148">Chlorophyll</keyword>
<feature type="signal peptide" evidence="8">
    <location>
        <begin position="1"/>
        <end position="17"/>
    </location>
</feature>
<dbReference type="Pfam" id="PF00504">
    <property type="entry name" value="Chloroa_b-bind"/>
    <property type="match status" value="1"/>
</dbReference>
<dbReference type="PANTHER" id="PTHR21649">
    <property type="entry name" value="CHLOROPHYLL A/B BINDING PROTEIN"/>
    <property type="match status" value="1"/>
</dbReference>
<keyword evidence="6" id="KW-0934">Plastid</keyword>
<evidence type="ECO:0000256" key="2">
    <source>
        <dbReference type="ARBA" id="ARBA00004229"/>
    </source>
</evidence>
<feature type="binding site" evidence="7">
    <location>
        <position position="72"/>
    </location>
    <ligand>
        <name>chlorophyll a</name>
        <dbReference type="ChEBI" id="CHEBI:58416"/>
        <label>1</label>
    </ligand>
</feature>
<gene>
    <name evidence="9" type="ORF">TrVE_jg2698</name>
</gene>
<keyword evidence="8" id="KW-0732">Signal</keyword>
<evidence type="ECO:0000256" key="1">
    <source>
        <dbReference type="ARBA" id="ARBA00004022"/>
    </source>
</evidence>
<dbReference type="GO" id="GO:0016020">
    <property type="term" value="C:membrane"/>
    <property type="evidence" value="ECO:0007669"/>
    <property type="project" value="InterPro"/>
</dbReference>
<accession>A0A9W7BGM2</accession>
<dbReference type="Proteomes" id="UP001165160">
    <property type="component" value="Unassembled WGS sequence"/>
</dbReference>
<evidence type="ECO:0000256" key="7">
    <source>
        <dbReference type="PIRSR" id="PIRSR601344-1"/>
    </source>
</evidence>
<dbReference type="GO" id="GO:0009765">
    <property type="term" value="P:photosynthesis, light harvesting"/>
    <property type="evidence" value="ECO:0007669"/>
    <property type="project" value="InterPro"/>
</dbReference>